<dbReference type="InterPro" id="IPR036047">
    <property type="entry name" value="F-box-like_dom_sf"/>
</dbReference>
<dbReference type="Gene3D" id="1.20.1280.50">
    <property type="match status" value="1"/>
</dbReference>
<accession>A0ABR4BYA3</accession>
<evidence type="ECO:0000313" key="3">
    <source>
        <dbReference type="Proteomes" id="UP001595075"/>
    </source>
</evidence>
<gene>
    <name evidence="2" type="ORF">VTL71DRAFT_5723</name>
</gene>
<comment type="caution">
    <text evidence="2">The sequence shown here is derived from an EMBL/GenBank/DDBJ whole genome shotgun (WGS) entry which is preliminary data.</text>
</comment>
<evidence type="ECO:0000259" key="1">
    <source>
        <dbReference type="PROSITE" id="PS50181"/>
    </source>
</evidence>
<evidence type="ECO:0000313" key="2">
    <source>
        <dbReference type="EMBL" id="KAL2062651.1"/>
    </source>
</evidence>
<dbReference type="SMART" id="SM00256">
    <property type="entry name" value="FBOX"/>
    <property type="match status" value="1"/>
</dbReference>
<dbReference type="EMBL" id="JAZHXI010000016">
    <property type="protein sequence ID" value="KAL2062651.1"/>
    <property type="molecule type" value="Genomic_DNA"/>
</dbReference>
<dbReference type="Pfam" id="PF12937">
    <property type="entry name" value="F-box-like"/>
    <property type="match status" value="1"/>
</dbReference>
<proteinExistence type="predicted"/>
<dbReference type="InterPro" id="IPR001810">
    <property type="entry name" value="F-box_dom"/>
</dbReference>
<feature type="domain" description="F-box" evidence="1">
    <location>
        <begin position="1"/>
        <end position="49"/>
    </location>
</feature>
<name>A0ABR4BYA3_9HELO</name>
<organism evidence="2 3">
    <name type="scientific">Oculimacula yallundae</name>
    <dbReference type="NCBI Taxonomy" id="86028"/>
    <lineage>
        <taxon>Eukaryota</taxon>
        <taxon>Fungi</taxon>
        <taxon>Dikarya</taxon>
        <taxon>Ascomycota</taxon>
        <taxon>Pezizomycotina</taxon>
        <taxon>Leotiomycetes</taxon>
        <taxon>Helotiales</taxon>
        <taxon>Ploettnerulaceae</taxon>
        <taxon>Oculimacula</taxon>
    </lineage>
</organism>
<protein>
    <recommendedName>
        <fullName evidence="1">F-box domain-containing protein</fullName>
    </recommendedName>
</protein>
<dbReference type="PROSITE" id="PS50181">
    <property type="entry name" value="FBOX"/>
    <property type="match status" value="1"/>
</dbReference>
<reference evidence="2 3" key="1">
    <citation type="journal article" date="2024" name="Commun. Biol.">
        <title>Comparative genomic analysis of thermophilic fungi reveals convergent evolutionary adaptations and gene losses.</title>
        <authorList>
            <person name="Steindorff A.S."/>
            <person name="Aguilar-Pontes M.V."/>
            <person name="Robinson A.J."/>
            <person name="Andreopoulos B."/>
            <person name="LaButti K."/>
            <person name="Kuo A."/>
            <person name="Mondo S."/>
            <person name="Riley R."/>
            <person name="Otillar R."/>
            <person name="Haridas S."/>
            <person name="Lipzen A."/>
            <person name="Grimwood J."/>
            <person name="Schmutz J."/>
            <person name="Clum A."/>
            <person name="Reid I.D."/>
            <person name="Moisan M.C."/>
            <person name="Butler G."/>
            <person name="Nguyen T.T.M."/>
            <person name="Dewar K."/>
            <person name="Conant G."/>
            <person name="Drula E."/>
            <person name="Henrissat B."/>
            <person name="Hansel C."/>
            <person name="Singer S."/>
            <person name="Hutchinson M.I."/>
            <person name="de Vries R.P."/>
            <person name="Natvig D.O."/>
            <person name="Powell A.J."/>
            <person name="Tsang A."/>
            <person name="Grigoriev I.V."/>
        </authorList>
    </citation>
    <scope>NUCLEOTIDE SEQUENCE [LARGE SCALE GENOMIC DNA]</scope>
    <source>
        <strain evidence="2 3">CBS 494.80</strain>
    </source>
</reference>
<dbReference type="Proteomes" id="UP001595075">
    <property type="component" value="Unassembled WGS sequence"/>
</dbReference>
<dbReference type="CDD" id="cd09917">
    <property type="entry name" value="F-box_SF"/>
    <property type="match status" value="1"/>
</dbReference>
<dbReference type="SUPFAM" id="SSF81383">
    <property type="entry name" value="F-box domain"/>
    <property type="match status" value="1"/>
</dbReference>
<sequence length="469" mass="53182">MCLSKLPSEMLIEIFKNLDGSIDRASVSQTCQQFYNIAEPILYSSFTQNDPEAGPLFIRSILQKPHRANYVKSFKSRSSNLKYGHDRTSSPIISILSGLEPGYIGLIANTWPDDGCVGDRWLTDFYSGQWTAITCVILSLLPNLEELVLLVAREHILFEDNQFRQPNCYPHILQSLAHRSCQNLEGPSGPPKSLRRLTFEFSDKLGTFAGIFRPFDYFCGIKDLTLVGTYDRELFKQPNTIVESLERLSLRDTAVPSALLVEFLPRFSKLKGLEYSSRDYWAQSGVAGPDAWLGGYDFTIGDFVSAIEPLHERLEELVILTGDQRMSHGAVEAYQTLGSLQEFTRLRQLESTECLLLGHDKSSSDHWDGQTTRRQGHYRAEELQKSISNLPNSLETLVIQNCRVDIYDWLNHLLEQLESNRVELRALRNIRCVFLPYARLLPNDTGDMASMKSDCSMRAQTLGIDFTVA</sequence>
<keyword evidence="3" id="KW-1185">Reference proteome</keyword>